<gene>
    <name evidence="2" type="ORF">LVIROSA_LOCUS39028</name>
</gene>
<dbReference type="EMBL" id="CAKMRJ010005745">
    <property type="protein sequence ID" value="CAH1453810.1"/>
    <property type="molecule type" value="Genomic_DNA"/>
</dbReference>
<evidence type="ECO:0000313" key="2">
    <source>
        <dbReference type="EMBL" id="CAH1453810.1"/>
    </source>
</evidence>
<feature type="domain" description="Reverse transcriptase zinc-binding" evidence="1">
    <location>
        <begin position="94"/>
        <end position="170"/>
    </location>
</feature>
<protein>
    <recommendedName>
        <fullName evidence="1">Reverse transcriptase zinc-binding domain-containing protein</fullName>
    </recommendedName>
</protein>
<reference evidence="2 3" key="1">
    <citation type="submission" date="2022-01" db="EMBL/GenBank/DDBJ databases">
        <authorList>
            <person name="Xiong W."/>
            <person name="Schranz E."/>
        </authorList>
    </citation>
    <scope>NUCLEOTIDE SEQUENCE [LARGE SCALE GENOMIC DNA]</scope>
</reference>
<name>A0AAU9PWI0_9ASTR</name>
<dbReference type="InterPro" id="IPR026960">
    <property type="entry name" value="RVT-Znf"/>
</dbReference>
<dbReference type="Proteomes" id="UP001157418">
    <property type="component" value="Unassembled WGS sequence"/>
</dbReference>
<organism evidence="2 3">
    <name type="scientific">Lactuca virosa</name>
    <dbReference type="NCBI Taxonomy" id="75947"/>
    <lineage>
        <taxon>Eukaryota</taxon>
        <taxon>Viridiplantae</taxon>
        <taxon>Streptophyta</taxon>
        <taxon>Embryophyta</taxon>
        <taxon>Tracheophyta</taxon>
        <taxon>Spermatophyta</taxon>
        <taxon>Magnoliopsida</taxon>
        <taxon>eudicotyledons</taxon>
        <taxon>Gunneridae</taxon>
        <taxon>Pentapetalae</taxon>
        <taxon>asterids</taxon>
        <taxon>campanulids</taxon>
        <taxon>Asterales</taxon>
        <taxon>Asteraceae</taxon>
        <taxon>Cichorioideae</taxon>
        <taxon>Cichorieae</taxon>
        <taxon>Lactucinae</taxon>
        <taxon>Lactuca</taxon>
    </lineage>
</organism>
<evidence type="ECO:0000259" key="1">
    <source>
        <dbReference type="Pfam" id="PF13966"/>
    </source>
</evidence>
<accession>A0AAU9PWI0</accession>
<proteinExistence type="predicted"/>
<comment type="caution">
    <text evidence="2">The sequence shown here is derived from an EMBL/GenBank/DDBJ whole genome shotgun (WGS) entry which is preliminary data.</text>
</comment>
<dbReference type="AlphaFoldDB" id="A0AAU9PWI0"/>
<sequence>MNAKKNQMHPFSMQYRYSPICRVLHRGPKGQIYEHHQEDLRHRKWWSCPHEEGLTPELNNLRIDLSSVQLVNGADTWESSLDKDGAFKVCYLRWKVNCQSGITQNIPTSKWSKEVSLEVNCFLWRAIQQRIASMVGLRARGIEAQTTMCGSCISGEEVDDHILVRCLFAKVVRDKIVNWCGVQNQSFNSIGELHIFTANWGRVLK</sequence>
<dbReference type="Pfam" id="PF13966">
    <property type="entry name" value="zf-RVT"/>
    <property type="match status" value="1"/>
</dbReference>
<keyword evidence="3" id="KW-1185">Reference proteome</keyword>
<evidence type="ECO:0000313" key="3">
    <source>
        <dbReference type="Proteomes" id="UP001157418"/>
    </source>
</evidence>